<keyword evidence="2" id="KW-0274">FAD</keyword>
<dbReference type="PROSITE" id="PS00573">
    <property type="entry name" value="PYRIDINE_REDOX_2"/>
    <property type="match status" value="1"/>
</dbReference>
<dbReference type="InterPro" id="IPR023753">
    <property type="entry name" value="FAD/NAD-binding_dom"/>
</dbReference>
<dbReference type="InterPro" id="IPR050097">
    <property type="entry name" value="Ferredoxin-NADP_redctase_2"/>
</dbReference>
<dbReference type="PANTHER" id="PTHR48105">
    <property type="entry name" value="THIOREDOXIN REDUCTASE 1-RELATED-RELATED"/>
    <property type="match status" value="1"/>
</dbReference>
<dbReference type="Pfam" id="PF07992">
    <property type="entry name" value="Pyr_redox_2"/>
    <property type="match status" value="1"/>
</dbReference>
<dbReference type="Proteomes" id="UP000179258">
    <property type="component" value="Unassembled WGS sequence"/>
</dbReference>
<dbReference type="InterPro" id="IPR036188">
    <property type="entry name" value="FAD/NAD-bd_sf"/>
</dbReference>
<evidence type="ECO:0000313" key="7">
    <source>
        <dbReference type="EMBL" id="OHA68408.1"/>
    </source>
</evidence>
<name>A0A1G2R773_9BACT</name>
<dbReference type="AlphaFoldDB" id="A0A1G2R773"/>
<reference evidence="7 8" key="1">
    <citation type="journal article" date="2016" name="Nat. Commun.">
        <title>Thousands of microbial genomes shed light on interconnected biogeochemical processes in an aquifer system.</title>
        <authorList>
            <person name="Anantharaman K."/>
            <person name="Brown C.T."/>
            <person name="Hug L.A."/>
            <person name="Sharon I."/>
            <person name="Castelle C.J."/>
            <person name="Probst A.J."/>
            <person name="Thomas B.C."/>
            <person name="Singh A."/>
            <person name="Wilkins M.J."/>
            <person name="Karaoz U."/>
            <person name="Brodie E.L."/>
            <person name="Williams K.H."/>
            <person name="Hubbard S.S."/>
            <person name="Banfield J.F."/>
        </authorList>
    </citation>
    <scope>NUCLEOTIDE SEQUENCE [LARGE SCALE GENOMIC DNA]</scope>
</reference>
<evidence type="ECO:0000256" key="5">
    <source>
        <dbReference type="ARBA" id="ARBA00023284"/>
    </source>
</evidence>
<gene>
    <name evidence="7" type="ORF">A3D59_04555</name>
</gene>
<evidence type="ECO:0000256" key="1">
    <source>
        <dbReference type="ARBA" id="ARBA00022630"/>
    </source>
</evidence>
<evidence type="ECO:0000256" key="3">
    <source>
        <dbReference type="ARBA" id="ARBA00023002"/>
    </source>
</evidence>
<sequence length="326" mass="34935">MYEVIIIGGGPAGAAAAVYTARKRLKTLLIAEEFGGQSIVSADVQNWIGEPHISGYDLAQKLERHVRSFSDIVDVRLPEKAVAVSKEGCDEETGVCYPPGVYIFKVATDKGVYLAKTVIFAAGARRKKLGIPGEKEYDGKGVSYCSTCDAPLFQDKAVAVIGGGNAGLEAAVDLLPYAKKIYLLEFSSAIKGDPVTKEKIEKSAKAAIVFNAETKEIFGDKFVSGLKYNDRVSREEKKLDIQGIFVEIGSVPNTEMLKGLVDMDEWGHIKIDSKYATTSCAGFFAAGDATDDPFKQNNIAVGDAVKAALSASEYILKGAKVTKAII</sequence>
<keyword evidence="5" id="KW-0676">Redox-active center</keyword>
<keyword evidence="4" id="KW-1015">Disulfide bond</keyword>
<evidence type="ECO:0000259" key="6">
    <source>
        <dbReference type="Pfam" id="PF07992"/>
    </source>
</evidence>
<dbReference type="PRINTS" id="PR00368">
    <property type="entry name" value="FADPNR"/>
</dbReference>
<organism evidence="7 8">
    <name type="scientific">Candidatus Wildermuthbacteria bacterium RIFCSPHIGHO2_02_FULL_47_17</name>
    <dbReference type="NCBI Taxonomy" id="1802452"/>
    <lineage>
        <taxon>Bacteria</taxon>
        <taxon>Candidatus Wildermuthiibacteriota</taxon>
    </lineage>
</organism>
<feature type="domain" description="FAD/NAD(P)-binding" evidence="6">
    <location>
        <begin position="2"/>
        <end position="300"/>
    </location>
</feature>
<dbReference type="EMBL" id="MHTX01000017">
    <property type="protein sequence ID" value="OHA68408.1"/>
    <property type="molecule type" value="Genomic_DNA"/>
</dbReference>
<proteinExistence type="predicted"/>
<comment type="caution">
    <text evidence="7">The sequence shown here is derived from an EMBL/GenBank/DDBJ whole genome shotgun (WGS) entry which is preliminary data.</text>
</comment>
<protein>
    <recommendedName>
        <fullName evidence="6">FAD/NAD(P)-binding domain-containing protein</fullName>
    </recommendedName>
</protein>
<dbReference type="PRINTS" id="PR00469">
    <property type="entry name" value="PNDRDTASEII"/>
</dbReference>
<dbReference type="Gene3D" id="3.50.50.60">
    <property type="entry name" value="FAD/NAD(P)-binding domain"/>
    <property type="match status" value="2"/>
</dbReference>
<dbReference type="GO" id="GO:0016668">
    <property type="term" value="F:oxidoreductase activity, acting on a sulfur group of donors, NAD(P) as acceptor"/>
    <property type="evidence" value="ECO:0007669"/>
    <property type="project" value="UniProtKB-ARBA"/>
</dbReference>
<keyword evidence="3" id="KW-0560">Oxidoreductase</keyword>
<evidence type="ECO:0000256" key="2">
    <source>
        <dbReference type="ARBA" id="ARBA00022827"/>
    </source>
</evidence>
<accession>A0A1G2R773</accession>
<evidence type="ECO:0000256" key="4">
    <source>
        <dbReference type="ARBA" id="ARBA00023157"/>
    </source>
</evidence>
<dbReference type="SUPFAM" id="SSF51905">
    <property type="entry name" value="FAD/NAD(P)-binding domain"/>
    <property type="match status" value="1"/>
</dbReference>
<evidence type="ECO:0000313" key="8">
    <source>
        <dbReference type="Proteomes" id="UP000179258"/>
    </source>
</evidence>
<dbReference type="InterPro" id="IPR008255">
    <property type="entry name" value="Pyr_nucl-diS_OxRdtase_2_AS"/>
</dbReference>
<keyword evidence="1" id="KW-0285">Flavoprotein</keyword>